<dbReference type="Proteomes" id="UP000316292">
    <property type="component" value="Unassembled WGS sequence"/>
</dbReference>
<gene>
    <name evidence="4" type="ORF">E6K71_07895</name>
</gene>
<dbReference type="SUPFAM" id="SSF55486">
    <property type="entry name" value="Metalloproteases ('zincins'), catalytic domain"/>
    <property type="match status" value="1"/>
</dbReference>
<reference evidence="4 5" key="1">
    <citation type="journal article" date="2019" name="Nat. Microbiol.">
        <title>Mediterranean grassland soil C-N compound turnover is dependent on rainfall and depth, and is mediated by genomically divergent microorganisms.</title>
        <authorList>
            <person name="Diamond S."/>
            <person name="Andeer P.F."/>
            <person name="Li Z."/>
            <person name="Crits-Christoph A."/>
            <person name="Burstein D."/>
            <person name="Anantharaman K."/>
            <person name="Lane K.R."/>
            <person name="Thomas B.C."/>
            <person name="Pan C."/>
            <person name="Northen T.R."/>
            <person name="Banfield J.F."/>
        </authorList>
    </citation>
    <scope>NUCLEOTIDE SEQUENCE [LARGE SCALE GENOMIC DNA]</scope>
    <source>
        <strain evidence="4">WS_1</strain>
    </source>
</reference>
<feature type="binding site" evidence="2">
    <location>
        <position position="392"/>
    </location>
    <ligand>
        <name>Zn(2+)</name>
        <dbReference type="ChEBI" id="CHEBI:29105"/>
        <note>catalytic</note>
    </ligand>
</feature>
<dbReference type="GO" id="GO:0008237">
    <property type="term" value="F:metallopeptidase activity"/>
    <property type="evidence" value="ECO:0007669"/>
    <property type="project" value="InterPro"/>
</dbReference>
<feature type="binding site" evidence="2">
    <location>
        <position position="373"/>
    </location>
    <ligand>
        <name>Zn(2+)</name>
        <dbReference type="ChEBI" id="CHEBI:29105"/>
        <note>catalytic</note>
    </ligand>
</feature>
<comment type="caution">
    <text evidence="4">The sequence shown here is derived from an EMBL/GenBank/DDBJ whole genome shotgun (WGS) entry which is preliminary data.</text>
</comment>
<feature type="binding site" evidence="2">
    <location>
        <position position="369"/>
    </location>
    <ligand>
        <name>Zn(2+)</name>
        <dbReference type="ChEBI" id="CHEBI:29105"/>
        <note>catalytic</note>
    </ligand>
</feature>
<accession>A0A538S9W8</accession>
<organism evidence="4 5">
    <name type="scientific">Eiseniibacteriota bacterium</name>
    <dbReference type="NCBI Taxonomy" id="2212470"/>
    <lineage>
        <taxon>Bacteria</taxon>
        <taxon>Candidatus Eiseniibacteriota</taxon>
    </lineage>
</organism>
<dbReference type="PANTHER" id="PTHR45726">
    <property type="entry name" value="LEUKOTRIENE A-4 HYDROLASE"/>
    <property type="match status" value="1"/>
</dbReference>
<dbReference type="CDD" id="cd09604">
    <property type="entry name" value="M1_APN_like"/>
    <property type="match status" value="1"/>
</dbReference>
<dbReference type="InterPro" id="IPR034015">
    <property type="entry name" value="M1_LTA4H"/>
</dbReference>
<keyword evidence="2" id="KW-0479">Metal-binding</keyword>
<feature type="active site" description="Proton donor" evidence="1">
    <location>
        <position position="464"/>
    </location>
</feature>
<dbReference type="EMBL" id="VBOR01000086">
    <property type="protein sequence ID" value="TMQ48173.1"/>
    <property type="molecule type" value="Genomic_DNA"/>
</dbReference>
<feature type="active site" description="Proton acceptor" evidence="1">
    <location>
        <position position="370"/>
    </location>
</feature>
<evidence type="ECO:0000313" key="4">
    <source>
        <dbReference type="EMBL" id="TMQ48173.1"/>
    </source>
</evidence>
<dbReference type="InterPro" id="IPR027268">
    <property type="entry name" value="Peptidase_M4/M1_CTD_sf"/>
</dbReference>
<comment type="cofactor">
    <cofactor evidence="2">
        <name>Zn(2+)</name>
        <dbReference type="ChEBI" id="CHEBI:29105"/>
    </cofactor>
    <text evidence="2">Binds 1 zinc ion per subunit.</text>
</comment>
<dbReference type="Pfam" id="PF01433">
    <property type="entry name" value="Peptidase_M1"/>
    <property type="match status" value="1"/>
</dbReference>
<evidence type="ECO:0000259" key="3">
    <source>
        <dbReference type="Pfam" id="PF01433"/>
    </source>
</evidence>
<dbReference type="InterPro" id="IPR014782">
    <property type="entry name" value="Peptidase_M1_dom"/>
</dbReference>
<sequence length="917" mass="102203">MRLASPRERGWMTLDSVTADGTPAALFLDETVARVDLPRPLAPGGSVTVGLRFEVQVPRPIARFGHVGTDYSMGQWYPKVAVYDELGWHPDPYHYFAEFYGDYATFDVSITLPDPFWVGATGVMQSASGGDNEIPLADREAPRDSVTVRLRVVTADSLRDRWPRRRLSLTTDLEREEGTEAGRLDVKREKGATLRVPRGAPVHYRYSWIESEKEARSEADRAGRPGPLHLLRAWQDMTVTDTLRTLAAASVPRDSVLPSLKTLRFVAERVHDFAWVASPEYVCADTTWNGISIRALAFRDDQDRWQDQKADVLSALKFMHREVGPYLWPAFTSAEAYVGGGAMEYPMLIMNEAGLPSDWVEALGVTIAHETAHQWFYGMLGSDERADPWLDEGFAQYMENRYADARYPHGLLKRRDLLPWMSPVRDFFLDEDRYLSRAYARDEVPVATSADRFQSGAQYGVSAYSKPAMMLHTLRAHLGDSTFSAFLREYYRKNLFRHPRPADVIAAAEKVSGEPLGDWFRPWLEETSTADVALDRLDNRSGLPPLRLKPLIDFNSPDAMTFLYGPMIWHGRAEGPRLGVWTVGRYLPLADFPQGVVSAGGNLVVGTRRGDLSLGAWASRRAGGLGARGRVSLEASRDAGLFRAGADVGNLITAPGRRHPFREWHLGLDYRDRYDLIPVDPRYWSPGKSLHGKARLALDTRGPRRAEHAELDLRAGSSAFRKSGDPDPEVHYERVSVEVRQRLDLFAGGETHLAWRLFAGSAFDRPPRELHFDVAEGSRVDSLGRFYLNDRGPLLASGHYLIPGGGGLRGYRGRAALGERVWGLNTDLEIPQLPVSLFGDLGRVGAAGLGERSAVSAAGSVEAARDLLGRTLADAGLSYIYGPIRLTAPVWVSRPGPGQRPWRFRWLLSLEALPISF</sequence>
<evidence type="ECO:0000313" key="5">
    <source>
        <dbReference type="Proteomes" id="UP000316292"/>
    </source>
</evidence>
<proteinExistence type="predicted"/>
<name>A0A538S9W8_UNCEI</name>
<dbReference type="Gene3D" id="1.10.390.10">
    <property type="entry name" value="Neutral Protease Domain 2"/>
    <property type="match status" value="1"/>
</dbReference>
<keyword evidence="2" id="KW-0862">Zinc</keyword>
<evidence type="ECO:0000256" key="1">
    <source>
        <dbReference type="PIRSR" id="PIRSR634015-1"/>
    </source>
</evidence>
<dbReference type="PANTHER" id="PTHR45726:SF3">
    <property type="entry name" value="LEUKOTRIENE A-4 HYDROLASE"/>
    <property type="match status" value="1"/>
</dbReference>
<protein>
    <submittedName>
        <fullName evidence="4">M1 family metallopeptidase</fullName>
    </submittedName>
</protein>
<feature type="domain" description="Peptidase M1 membrane alanine aminopeptidase" evidence="3">
    <location>
        <begin position="359"/>
        <end position="523"/>
    </location>
</feature>
<dbReference type="AlphaFoldDB" id="A0A538S9W8"/>
<dbReference type="GO" id="GO:0008270">
    <property type="term" value="F:zinc ion binding"/>
    <property type="evidence" value="ECO:0007669"/>
    <property type="project" value="InterPro"/>
</dbReference>
<evidence type="ECO:0000256" key="2">
    <source>
        <dbReference type="PIRSR" id="PIRSR634015-3"/>
    </source>
</evidence>